<evidence type="ECO:0000256" key="1">
    <source>
        <dbReference type="SAM" id="MobiDB-lite"/>
    </source>
</evidence>
<feature type="compositionally biased region" description="Low complexity" evidence="1">
    <location>
        <begin position="386"/>
        <end position="395"/>
    </location>
</feature>
<protein>
    <submittedName>
        <fullName evidence="2">Unnamed protein product</fullName>
    </submittedName>
</protein>
<feature type="region of interest" description="Disordered" evidence="1">
    <location>
        <begin position="494"/>
        <end position="513"/>
    </location>
</feature>
<sequence>MGEHRGHRHHRNRSHGPAGCWFTLDVDEALAPIPRSPAPWEYELTVLRDDVALLETRLAASEASLRREVHLRLKAERLCNQASHGHNAALEILRRIRLDHANADRELVATNIALEQSSQAAAVLEQRCRRLDKPLADTHKVIRHEREQFKAGISSYAVQLRQPREYLQQSDRQSSVSGGASPASASAMPAAFVTLLEELGALQLAIPPTSSGSSEGSGLARRASSGSLHGAGAKSGSSTSLAVDSDGSDDSGPTVPSALHKGKGKRPAKPSAKLQSAPPTPKKKQRFGRPSVDLKARRAAKQAASAMVSMGGPPQSIPSSLSAASLPTSGSDSPFSPIPRTPASPASSTASTASLPSTPVVSRGIAPGTEASVPVEIDDDGGLGADGAASDASDAPGGGGDIELGTSSNGQHPHGSNPSSSCGGQSDASASFDLPRPDRGNSHPVHGAWNSVYGFRACDRYSGSNPRPAASGTGITEASRFGLPSVGACIHGSRGSRGLVRDIERSHSPAHCQ</sequence>
<keyword evidence="3" id="KW-1185">Reference proteome</keyword>
<feature type="compositionally biased region" description="Low complexity" evidence="1">
    <location>
        <begin position="210"/>
        <end position="228"/>
    </location>
</feature>
<dbReference type="EMBL" id="BSXT01004318">
    <property type="protein sequence ID" value="GMF57408.1"/>
    <property type="molecule type" value="Genomic_DNA"/>
</dbReference>
<dbReference type="AlphaFoldDB" id="A0A9W6Y6I1"/>
<reference evidence="2" key="1">
    <citation type="submission" date="2023-04" db="EMBL/GenBank/DDBJ databases">
        <title>Phytophthora fragariaefolia NBRC 109709.</title>
        <authorList>
            <person name="Ichikawa N."/>
            <person name="Sato H."/>
            <person name="Tonouchi N."/>
        </authorList>
    </citation>
    <scope>NUCLEOTIDE SEQUENCE</scope>
    <source>
        <strain evidence="2">NBRC 109709</strain>
    </source>
</reference>
<feature type="compositionally biased region" description="Low complexity" evidence="1">
    <location>
        <begin position="343"/>
        <end position="359"/>
    </location>
</feature>
<feature type="region of interest" description="Disordered" evidence="1">
    <location>
        <begin position="207"/>
        <end position="446"/>
    </location>
</feature>
<gene>
    <name evidence="2" type="ORF">Pfra01_002450100</name>
</gene>
<organism evidence="2 3">
    <name type="scientific">Phytophthora fragariaefolia</name>
    <dbReference type="NCBI Taxonomy" id="1490495"/>
    <lineage>
        <taxon>Eukaryota</taxon>
        <taxon>Sar</taxon>
        <taxon>Stramenopiles</taxon>
        <taxon>Oomycota</taxon>
        <taxon>Peronosporomycetes</taxon>
        <taxon>Peronosporales</taxon>
        <taxon>Peronosporaceae</taxon>
        <taxon>Phytophthora</taxon>
    </lineage>
</organism>
<proteinExistence type="predicted"/>
<accession>A0A9W6Y6I1</accession>
<name>A0A9W6Y6I1_9STRA</name>
<dbReference type="Proteomes" id="UP001165121">
    <property type="component" value="Unassembled WGS sequence"/>
</dbReference>
<feature type="compositionally biased region" description="Low complexity" evidence="1">
    <location>
        <begin position="313"/>
        <end position="331"/>
    </location>
</feature>
<comment type="caution">
    <text evidence="2">The sequence shown here is derived from an EMBL/GenBank/DDBJ whole genome shotgun (WGS) entry which is preliminary data.</text>
</comment>
<evidence type="ECO:0000313" key="2">
    <source>
        <dbReference type="EMBL" id="GMF57408.1"/>
    </source>
</evidence>
<feature type="compositionally biased region" description="Polar residues" evidence="1">
    <location>
        <begin position="405"/>
        <end position="429"/>
    </location>
</feature>
<evidence type="ECO:0000313" key="3">
    <source>
        <dbReference type="Proteomes" id="UP001165121"/>
    </source>
</evidence>